<dbReference type="Proteomes" id="UP000221165">
    <property type="component" value="Unassembled WGS sequence"/>
</dbReference>
<accession>A0A2C6KDU8</accession>
<evidence type="ECO:0000313" key="2">
    <source>
        <dbReference type="Proteomes" id="UP000221165"/>
    </source>
</evidence>
<evidence type="ECO:0000313" key="1">
    <source>
        <dbReference type="EMBL" id="PHJ15727.1"/>
    </source>
</evidence>
<gene>
    <name evidence="1" type="ORF">CSUI_010462</name>
</gene>
<organism evidence="1 2">
    <name type="scientific">Cystoisospora suis</name>
    <dbReference type="NCBI Taxonomy" id="483139"/>
    <lineage>
        <taxon>Eukaryota</taxon>
        <taxon>Sar</taxon>
        <taxon>Alveolata</taxon>
        <taxon>Apicomplexa</taxon>
        <taxon>Conoidasida</taxon>
        <taxon>Coccidia</taxon>
        <taxon>Eucoccidiorida</taxon>
        <taxon>Eimeriorina</taxon>
        <taxon>Sarcocystidae</taxon>
        <taxon>Cystoisospora</taxon>
    </lineage>
</organism>
<reference evidence="1 2" key="1">
    <citation type="journal article" date="2017" name="Int. J. Parasitol.">
        <title>The genome of the protozoan parasite Cystoisospora suis and a reverse vaccinology approach to identify vaccine candidates.</title>
        <authorList>
            <person name="Palmieri N."/>
            <person name="Shrestha A."/>
            <person name="Ruttkowski B."/>
            <person name="Beck T."/>
            <person name="Vogl C."/>
            <person name="Tomley F."/>
            <person name="Blake D.P."/>
            <person name="Joachim A."/>
        </authorList>
    </citation>
    <scope>NUCLEOTIDE SEQUENCE [LARGE SCALE GENOMIC DNA]</scope>
    <source>
        <strain evidence="1 2">Wien I</strain>
    </source>
</reference>
<proteinExistence type="predicted"/>
<sequence>MTWFAKTPSSPPTLEASTPVSTASVFETDLNSAVSSSAGVACTPYSSATAQPALALRGGLRLSQPSPACAAEGELEGRLDDGTALPSSGVSVSSLQWRRGGVSSSRGVS</sequence>
<dbReference type="RefSeq" id="XP_067917459.1">
    <property type="nucleotide sequence ID" value="XM_068070565.1"/>
</dbReference>
<dbReference type="VEuPathDB" id="ToxoDB:CSUI_010462"/>
<name>A0A2C6KDU8_9APIC</name>
<comment type="caution">
    <text evidence="1">The sequence shown here is derived from an EMBL/GenBank/DDBJ whole genome shotgun (WGS) entry which is preliminary data.</text>
</comment>
<dbReference type="AlphaFoldDB" id="A0A2C6KDU8"/>
<dbReference type="GeneID" id="94433776"/>
<keyword evidence="2" id="KW-1185">Reference proteome</keyword>
<protein>
    <submittedName>
        <fullName evidence="1">Uncharacterized protein</fullName>
    </submittedName>
</protein>
<dbReference type="EMBL" id="MIGC01007480">
    <property type="protein sequence ID" value="PHJ15727.1"/>
    <property type="molecule type" value="Genomic_DNA"/>
</dbReference>
<feature type="non-terminal residue" evidence="1">
    <location>
        <position position="109"/>
    </location>
</feature>